<reference evidence="1" key="1">
    <citation type="submission" date="2014-11" db="EMBL/GenBank/DDBJ databases">
        <authorList>
            <person name="Amaro Gonzalez C."/>
        </authorList>
    </citation>
    <scope>NUCLEOTIDE SEQUENCE</scope>
</reference>
<name>A0A0E9V0U3_ANGAN</name>
<accession>A0A0E9V0U3</accession>
<reference evidence="1" key="2">
    <citation type="journal article" date="2015" name="Fish Shellfish Immunol.">
        <title>Early steps in the European eel (Anguilla anguilla)-Vibrio vulnificus interaction in the gills: Role of the RtxA13 toxin.</title>
        <authorList>
            <person name="Callol A."/>
            <person name="Pajuelo D."/>
            <person name="Ebbesson L."/>
            <person name="Teles M."/>
            <person name="MacKenzie S."/>
            <person name="Amaro C."/>
        </authorList>
    </citation>
    <scope>NUCLEOTIDE SEQUENCE</scope>
</reference>
<evidence type="ECO:0000313" key="1">
    <source>
        <dbReference type="EMBL" id="JAH71621.1"/>
    </source>
</evidence>
<dbReference type="EMBL" id="GBXM01036956">
    <property type="protein sequence ID" value="JAH71621.1"/>
    <property type="molecule type" value="Transcribed_RNA"/>
</dbReference>
<proteinExistence type="predicted"/>
<dbReference type="AlphaFoldDB" id="A0A0E9V0U3"/>
<sequence>MELLFLGHLHQEHLLMFPTTLRSISWNYSFLSLHLFHCSLGKFRCLEIIFKEMSVCFTLFNLSVPRPASGPR</sequence>
<protein>
    <submittedName>
        <fullName evidence="1">Uncharacterized protein</fullName>
    </submittedName>
</protein>
<organism evidence="1">
    <name type="scientific">Anguilla anguilla</name>
    <name type="common">European freshwater eel</name>
    <name type="synonym">Muraena anguilla</name>
    <dbReference type="NCBI Taxonomy" id="7936"/>
    <lineage>
        <taxon>Eukaryota</taxon>
        <taxon>Metazoa</taxon>
        <taxon>Chordata</taxon>
        <taxon>Craniata</taxon>
        <taxon>Vertebrata</taxon>
        <taxon>Euteleostomi</taxon>
        <taxon>Actinopterygii</taxon>
        <taxon>Neopterygii</taxon>
        <taxon>Teleostei</taxon>
        <taxon>Anguilliformes</taxon>
        <taxon>Anguillidae</taxon>
        <taxon>Anguilla</taxon>
    </lineage>
</organism>